<dbReference type="HAMAP" id="MF_02065">
    <property type="entry name" value="MltG"/>
    <property type="match status" value="1"/>
</dbReference>
<reference evidence="8 9" key="1">
    <citation type="submission" date="2023-11" db="EMBL/GenBank/DDBJ databases">
        <title>Draft genome of Azohydromonas lata strain H1 (DSM1123), a polyhydroxyalkanoate producer.</title>
        <authorList>
            <person name="Traversa D."/>
            <person name="D'Addabbo P."/>
            <person name="Pazzani C."/>
            <person name="Manzari C."/>
            <person name="Chiara M."/>
            <person name="Scrascia M."/>
        </authorList>
    </citation>
    <scope>NUCLEOTIDE SEQUENCE [LARGE SCALE GENOMIC DNA]</scope>
    <source>
        <strain evidence="8 9">H1</strain>
    </source>
</reference>
<evidence type="ECO:0000256" key="1">
    <source>
        <dbReference type="ARBA" id="ARBA00022475"/>
    </source>
</evidence>
<keyword evidence="7" id="KW-0997">Cell inner membrane</keyword>
<keyword evidence="4 7" id="KW-0472">Membrane</keyword>
<dbReference type="Proteomes" id="UP001293718">
    <property type="component" value="Unassembled WGS sequence"/>
</dbReference>
<evidence type="ECO:0000256" key="3">
    <source>
        <dbReference type="ARBA" id="ARBA00022989"/>
    </source>
</evidence>
<dbReference type="EC" id="4.2.2.29" evidence="7"/>
<evidence type="ECO:0000256" key="5">
    <source>
        <dbReference type="ARBA" id="ARBA00023239"/>
    </source>
</evidence>
<evidence type="ECO:0000256" key="6">
    <source>
        <dbReference type="ARBA" id="ARBA00023316"/>
    </source>
</evidence>
<keyword evidence="6 7" id="KW-0961">Cell wall biogenesis/degradation</keyword>
<comment type="function">
    <text evidence="7">Functions as a peptidoglycan terminase that cleaves nascent peptidoglycan strands endolytically to terminate their elongation.</text>
</comment>
<organism evidence="8 9">
    <name type="scientific">Azohydromonas lata</name>
    <dbReference type="NCBI Taxonomy" id="45677"/>
    <lineage>
        <taxon>Bacteria</taxon>
        <taxon>Pseudomonadati</taxon>
        <taxon>Pseudomonadota</taxon>
        <taxon>Betaproteobacteria</taxon>
        <taxon>Burkholderiales</taxon>
        <taxon>Sphaerotilaceae</taxon>
        <taxon>Azohydromonas</taxon>
    </lineage>
</organism>
<evidence type="ECO:0000256" key="7">
    <source>
        <dbReference type="HAMAP-Rule" id="MF_02065"/>
    </source>
</evidence>
<keyword evidence="5 7" id="KW-0456">Lyase</keyword>
<evidence type="ECO:0000256" key="4">
    <source>
        <dbReference type="ARBA" id="ARBA00023136"/>
    </source>
</evidence>
<dbReference type="RefSeq" id="WP_322466422.1">
    <property type="nucleotide sequence ID" value="NZ_JAXOJX010000028.1"/>
</dbReference>
<keyword evidence="2 7" id="KW-0812">Transmembrane</keyword>
<evidence type="ECO:0000256" key="2">
    <source>
        <dbReference type="ARBA" id="ARBA00022692"/>
    </source>
</evidence>
<dbReference type="Gene3D" id="3.30.160.60">
    <property type="entry name" value="Classic Zinc Finger"/>
    <property type="match status" value="1"/>
</dbReference>
<dbReference type="Pfam" id="PF02618">
    <property type="entry name" value="YceG"/>
    <property type="match status" value="1"/>
</dbReference>
<protein>
    <recommendedName>
        <fullName evidence="7">Endolytic murein transglycosylase</fullName>
        <ecNumber evidence="7">4.2.2.29</ecNumber>
    </recommendedName>
    <alternativeName>
        <fullName evidence="7">Peptidoglycan lytic transglycosylase</fullName>
    </alternativeName>
    <alternativeName>
        <fullName evidence="7">Peptidoglycan polymerization terminase</fullName>
    </alternativeName>
</protein>
<dbReference type="NCBIfam" id="TIGR00247">
    <property type="entry name" value="endolytic transglycosylase MltG"/>
    <property type="match status" value="1"/>
</dbReference>
<dbReference type="InterPro" id="IPR003770">
    <property type="entry name" value="MLTG-like"/>
</dbReference>
<sequence>MKRILLVLAGLAALAALGAGGAAWWWLQRPLTLAGNSVELSIEPGTSPRKVAQDWVQAGVETSPDFLYHWFRWSGLARQIRAGSYEIDRGTTPRQLLDKMVRGDEVLESVRFIEGWTFRQLRAELARAQSLKPATATLSDAQLMAALGAPGVAPEGRFFPDTYAYSRGVSDLTVLKRAHAAMQRRLEQAWAERPSDSPLRSRDDLLILASIVEKETGQAADRPKVAAVFLNRLRVGMPLQTDPTVIYGLGERFDGNLRKRDLQEDTPFNTYTRSGLPPTPIAMPGLESLRASVKPAPTKALFFVSRGDGSSVFSDNLADHNRAVNQYQRAPRGASAP</sequence>
<evidence type="ECO:0000313" key="8">
    <source>
        <dbReference type="EMBL" id="MDZ5458317.1"/>
    </source>
</evidence>
<dbReference type="EMBL" id="JAXOJX010000028">
    <property type="protein sequence ID" value="MDZ5458317.1"/>
    <property type="molecule type" value="Genomic_DNA"/>
</dbReference>
<gene>
    <name evidence="7 8" type="primary">mltG</name>
    <name evidence="8" type="ORF">SM757_17215</name>
</gene>
<name>A0ABU5IH55_9BURK</name>
<dbReference type="PANTHER" id="PTHR30518">
    <property type="entry name" value="ENDOLYTIC MUREIN TRANSGLYCOSYLASE"/>
    <property type="match status" value="1"/>
</dbReference>
<comment type="catalytic activity">
    <reaction evidence="7">
        <text>a peptidoglycan chain = a peptidoglycan chain with N-acetyl-1,6-anhydromuramyl-[peptide] at the reducing end + a peptidoglycan chain with N-acetylglucosamine at the non-reducing end.</text>
        <dbReference type="EC" id="4.2.2.29"/>
    </reaction>
</comment>
<proteinExistence type="inferred from homology"/>
<feature type="site" description="Important for catalytic activity" evidence="7">
    <location>
        <position position="215"/>
    </location>
</feature>
<keyword evidence="1 7" id="KW-1003">Cell membrane</keyword>
<dbReference type="PANTHER" id="PTHR30518:SF2">
    <property type="entry name" value="ENDOLYTIC MUREIN TRANSGLYCOSYLASE"/>
    <property type="match status" value="1"/>
</dbReference>
<dbReference type="CDD" id="cd08010">
    <property type="entry name" value="MltG_like"/>
    <property type="match status" value="1"/>
</dbReference>
<comment type="similarity">
    <text evidence="7">Belongs to the transglycosylase MltG family.</text>
</comment>
<accession>A0ABU5IH55</accession>
<keyword evidence="3 7" id="KW-1133">Transmembrane helix</keyword>
<comment type="caution">
    <text evidence="8">The sequence shown here is derived from an EMBL/GenBank/DDBJ whole genome shotgun (WGS) entry which is preliminary data.</text>
</comment>
<keyword evidence="9" id="KW-1185">Reference proteome</keyword>
<evidence type="ECO:0000313" key="9">
    <source>
        <dbReference type="Proteomes" id="UP001293718"/>
    </source>
</evidence>
<dbReference type="Gene3D" id="3.30.1490.480">
    <property type="entry name" value="Endolytic murein transglycosylase"/>
    <property type="match status" value="1"/>
</dbReference>